<evidence type="ECO:0000313" key="2">
    <source>
        <dbReference type="EMBL" id="KAE8982559.1"/>
    </source>
</evidence>
<keyword evidence="1" id="KW-0175">Coiled coil</keyword>
<sequence>MKPTVEGKETCVVISKTKKWYNDCQTKVREYQTEMENLKKLYQQNRAAKKPRVG</sequence>
<dbReference type="Proteomes" id="UP000435112">
    <property type="component" value="Unassembled WGS sequence"/>
</dbReference>
<accession>A0A6A3IHE8</accession>
<organism evidence="2 3">
    <name type="scientific">Phytophthora rubi</name>
    <dbReference type="NCBI Taxonomy" id="129364"/>
    <lineage>
        <taxon>Eukaryota</taxon>
        <taxon>Sar</taxon>
        <taxon>Stramenopiles</taxon>
        <taxon>Oomycota</taxon>
        <taxon>Peronosporomycetes</taxon>
        <taxon>Peronosporales</taxon>
        <taxon>Peronosporaceae</taxon>
        <taxon>Phytophthora</taxon>
    </lineage>
</organism>
<reference evidence="2 3" key="1">
    <citation type="submission" date="2018-09" db="EMBL/GenBank/DDBJ databases">
        <title>Genomic investigation of the strawberry pathogen Phytophthora fragariae indicates pathogenicity is determined by transcriptional variation in three key races.</title>
        <authorList>
            <person name="Adams T.M."/>
            <person name="Armitage A.D."/>
            <person name="Sobczyk M.K."/>
            <person name="Bates H.J."/>
            <person name="Dunwell J.M."/>
            <person name="Nellist C.F."/>
            <person name="Harrison R.J."/>
        </authorList>
    </citation>
    <scope>NUCLEOTIDE SEQUENCE [LARGE SCALE GENOMIC DNA]</scope>
    <source>
        <strain evidence="2 3">SCRP324</strain>
    </source>
</reference>
<gene>
    <name evidence="2" type="ORF">PR002_g23499</name>
</gene>
<feature type="coiled-coil region" evidence="1">
    <location>
        <begin position="21"/>
        <end position="48"/>
    </location>
</feature>
<comment type="caution">
    <text evidence="2">The sequence shown here is derived from an EMBL/GenBank/DDBJ whole genome shotgun (WGS) entry which is preliminary data.</text>
</comment>
<protein>
    <submittedName>
        <fullName evidence="2">Uncharacterized protein</fullName>
    </submittedName>
</protein>
<dbReference type="AlphaFoldDB" id="A0A6A3IHE8"/>
<name>A0A6A3IHE8_9STRA</name>
<evidence type="ECO:0000313" key="3">
    <source>
        <dbReference type="Proteomes" id="UP000435112"/>
    </source>
</evidence>
<proteinExistence type="predicted"/>
<dbReference type="EMBL" id="QXFU01002698">
    <property type="protein sequence ID" value="KAE8982559.1"/>
    <property type="molecule type" value="Genomic_DNA"/>
</dbReference>
<evidence type="ECO:0000256" key="1">
    <source>
        <dbReference type="SAM" id="Coils"/>
    </source>
</evidence>